<reference evidence="2" key="1">
    <citation type="submission" date="2013-10" db="EMBL/GenBank/DDBJ databases">
        <title>Genome sequencing of Onchocerca volvulus.</title>
        <authorList>
            <person name="Cotton J."/>
            <person name="Tsai J."/>
            <person name="Stanley E."/>
            <person name="Tracey A."/>
            <person name="Holroyd N."/>
            <person name="Lustigman S."/>
            <person name="Berriman M."/>
        </authorList>
    </citation>
    <scope>NUCLEOTIDE SEQUENCE</scope>
</reference>
<name>A0A8R1TWZ8_ONCVO</name>
<proteinExistence type="predicted"/>
<dbReference type="AlphaFoldDB" id="A0A8R1TWZ8"/>
<evidence type="ECO:0000313" key="2">
    <source>
        <dbReference type="Proteomes" id="UP000024404"/>
    </source>
</evidence>
<evidence type="ECO:0000313" key="1">
    <source>
        <dbReference type="EnsemblMetazoa" id="OVOC6252.1"/>
    </source>
</evidence>
<dbReference type="Proteomes" id="UP000024404">
    <property type="component" value="Unassembled WGS sequence"/>
</dbReference>
<protein>
    <submittedName>
        <fullName evidence="1">Uncharacterized protein</fullName>
    </submittedName>
</protein>
<dbReference type="EnsemblMetazoa" id="OVOC6252.1">
    <property type="protein sequence ID" value="OVOC6252.1"/>
    <property type="gene ID" value="WBGene00243061"/>
</dbReference>
<dbReference type="EMBL" id="CMVM020000170">
    <property type="status" value="NOT_ANNOTATED_CDS"/>
    <property type="molecule type" value="Genomic_DNA"/>
</dbReference>
<organism evidence="1 2">
    <name type="scientific">Onchocerca volvulus</name>
    <dbReference type="NCBI Taxonomy" id="6282"/>
    <lineage>
        <taxon>Eukaryota</taxon>
        <taxon>Metazoa</taxon>
        <taxon>Ecdysozoa</taxon>
        <taxon>Nematoda</taxon>
        <taxon>Chromadorea</taxon>
        <taxon>Rhabditida</taxon>
        <taxon>Spirurina</taxon>
        <taxon>Spiruromorpha</taxon>
        <taxon>Filarioidea</taxon>
        <taxon>Onchocercidae</taxon>
        <taxon>Onchocerca</taxon>
    </lineage>
</organism>
<sequence length="84" mass="9798">MHILLLKYIEVKKWGLTYEQTFALKVTQNKLCETLHSAYSDINAIMGKKNKILCDIFYHAALVNDIAECRTISTLHELHNFSYH</sequence>
<accession>A0A8R1TWZ8</accession>
<reference evidence="1" key="2">
    <citation type="submission" date="2022-06" db="UniProtKB">
        <authorList>
            <consortium name="EnsemblMetazoa"/>
        </authorList>
    </citation>
    <scope>IDENTIFICATION</scope>
</reference>
<keyword evidence="2" id="KW-1185">Reference proteome</keyword>